<sequence>MYTEDDFIQLSAIQHYRFCKRQFYLAYVEEIWIENFLTASGRIMHQHVDDVHREKRKGLSQEFGLALCSYELGVSGKADVIEFYHDQDGELVEIIPVEYKRGIEKEDNCDAMQLCAQAICLEEMTGLSIEHGFLFYGKERRRTEITFSQELREETKTAFLDIHSLYNEFSEPPKAIFNQNCKACSFFEYCKPKTVGKRKSAKSYFQKIIREVKP</sequence>
<proteinExistence type="inferred from homology"/>
<keyword evidence="10 13" id="KW-0411">Iron-sulfur</keyword>
<dbReference type="Pfam" id="PF01930">
    <property type="entry name" value="Cas_Cas4"/>
    <property type="match status" value="1"/>
</dbReference>
<name>E1R0V7_SEDSS</name>
<evidence type="ECO:0000256" key="11">
    <source>
        <dbReference type="ARBA" id="ARBA00023118"/>
    </source>
</evidence>
<dbReference type="Gene3D" id="3.90.320.10">
    <property type="match status" value="1"/>
</dbReference>
<evidence type="ECO:0000256" key="2">
    <source>
        <dbReference type="ARBA" id="ARBA00009189"/>
    </source>
</evidence>
<dbReference type="NCBIfam" id="TIGR00372">
    <property type="entry name" value="cas4"/>
    <property type="match status" value="1"/>
</dbReference>
<accession>E1R0V7</accession>
<evidence type="ECO:0000256" key="7">
    <source>
        <dbReference type="ARBA" id="ARBA00022801"/>
    </source>
</evidence>
<dbReference type="GO" id="GO:0046872">
    <property type="term" value="F:metal ion binding"/>
    <property type="evidence" value="ECO:0007669"/>
    <property type="project" value="UniProtKB-KW"/>
</dbReference>
<keyword evidence="5 13" id="KW-0540">Nuclease</keyword>
<organism evidence="15 16">
    <name type="scientific">Sediminispirochaeta smaragdinae (strain DSM 11293 / JCM 15392 / SEBR 4228)</name>
    <name type="common">Spirochaeta smaragdinae</name>
    <dbReference type="NCBI Taxonomy" id="573413"/>
    <lineage>
        <taxon>Bacteria</taxon>
        <taxon>Pseudomonadati</taxon>
        <taxon>Spirochaetota</taxon>
        <taxon>Spirochaetia</taxon>
        <taxon>Spirochaetales</taxon>
        <taxon>Spirochaetaceae</taxon>
        <taxon>Sediminispirochaeta</taxon>
    </lineage>
</organism>
<dbReference type="PANTHER" id="PTHR36531:SF6">
    <property type="entry name" value="DNA REPLICATION ATP-DEPENDENT HELICASE_NUCLEASE DNA2"/>
    <property type="match status" value="1"/>
</dbReference>
<feature type="domain" description="DUF83" evidence="14">
    <location>
        <begin position="11"/>
        <end position="191"/>
    </location>
</feature>
<evidence type="ECO:0000259" key="14">
    <source>
        <dbReference type="Pfam" id="PF01930"/>
    </source>
</evidence>
<dbReference type="GO" id="GO:0004527">
    <property type="term" value="F:exonuclease activity"/>
    <property type="evidence" value="ECO:0007669"/>
    <property type="project" value="UniProtKB-KW"/>
</dbReference>
<dbReference type="STRING" id="573413.Spirs_1073"/>
<dbReference type="OrthoDB" id="9781776at2"/>
<evidence type="ECO:0000256" key="13">
    <source>
        <dbReference type="RuleBase" id="RU365022"/>
    </source>
</evidence>
<keyword evidence="8 13" id="KW-0269">Exonuclease</keyword>
<dbReference type="InterPro" id="IPR051827">
    <property type="entry name" value="Cas4_exonuclease"/>
</dbReference>
<protein>
    <recommendedName>
        <fullName evidence="4 13">CRISPR-associated exonuclease Cas4</fullName>
        <ecNumber evidence="3 13">3.1.12.1</ecNumber>
    </recommendedName>
</protein>
<comment type="similarity">
    <text evidence="2 13">Belongs to the CRISPR-associated exonuclease Cas4 family.</text>
</comment>
<dbReference type="GO" id="GO:0051607">
    <property type="term" value="P:defense response to virus"/>
    <property type="evidence" value="ECO:0007669"/>
    <property type="project" value="UniProtKB-KW"/>
</dbReference>
<dbReference type="EC" id="3.1.12.1" evidence="3 13"/>
<dbReference type="Proteomes" id="UP000002318">
    <property type="component" value="Chromosome"/>
</dbReference>
<dbReference type="KEGG" id="ssm:Spirs_1073"/>
<gene>
    <name evidence="15" type="ordered locus">Spirs_1073</name>
</gene>
<keyword evidence="9 13" id="KW-0408">Iron</keyword>
<dbReference type="RefSeq" id="WP_013253670.1">
    <property type="nucleotide sequence ID" value="NC_014364.1"/>
</dbReference>
<keyword evidence="12 13" id="KW-0464">Manganese</keyword>
<evidence type="ECO:0000313" key="16">
    <source>
        <dbReference type="Proteomes" id="UP000002318"/>
    </source>
</evidence>
<comment type="function">
    <text evidence="13">CRISPR (clustered regularly interspaced short palindromic repeat) is an adaptive immune system that provides protection against mobile genetic elements (viruses, transposable elements and conjugative plasmids). CRISPR clusters contain sequences complementary to antecedent mobile elements and target invading nucleic acids. CRISPR clusters are transcribed and processed into CRISPR RNA (crRNA).</text>
</comment>
<keyword evidence="6 13" id="KW-0479">Metal-binding</keyword>
<comment type="cofactor">
    <cofactor evidence="1">
        <name>[4Fe-4S] cluster</name>
        <dbReference type="ChEBI" id="CHEBI:49883"/>
    </cofactor>
</comment>
<dbReference type="PANTHER" id="PTHR36531">
    <property type="entry name" value="CRISPR-ASSOCIATED EXONUCLEASE CAS4"/>
    <property type="match status" value="1"/>
</dbReference>
<evidence type="ECO:0000256" key="12">
    <source>
        <dbReference type="ARBA" id="ARBA00023211"/>
    </source>
</evidence>
<reference evidence="15 16" key="1">
    <citation type="journal article" date="2010" name="Stand. Genomic Sci.">
        <title>Complete genome sequence of Spirochaeta smaragdinae type strain (SEBR 4228).</title>
        <authorList>
            <person name="Mavromatis K."/>
            <person name="Yasawong M."/>
            <person name="Chertkov O."/>
            <person name="Lapidus A."/>
            <person name="Lucas S."/>
            <person name="Nolan M."/>
            <person name="Del Rio T.G."/>
            <person name="Tice H."/>
            <person name="Cheng J.F."/>
            <person name="Pitluck S."/>
            <person name="Liolios K."/>
            <person name="Ivanova N."/>
            <person name="Tapia R."/>
            <person name="Han C."/>
            <person name="Bruce D."/>
            <person name="Goodwin L."/>
            <person name="Pati A."/>
            <person name="Chen A."/>
            <person name="Palaniappan K."/>
            <person name="Land M."/>
            <person name="Hauser L."/>
            <person name="Chang Y.J."/>
            <person name="Jeffries C.D."/>
            <person name="Detter J.C."/>
            <person name="Rohde M."/>
            <person name="Brambilla E."/>
            <person name="Spring S."/>
            <person name="Goker M."/>
            <person name="Sikorski J."/>
            <person name="Woyke T."/>
            <person name="Bristow J."/>
            <person name="Eisen J.A."/>
            <person name="Markowitz V."/>
            <person name="Hugenholtz P."/>
            <person name="Klenk H.P."/>
            <person name="Kyrpides N.C."/>
        </authorList>
    </citation>
    <scope>NUCLEOTIDE SEQUENCE [LARGE SCALE GENOMIC DNA]</scope>
    <source>
        <strain evidence="16">DSM 11293 / JCM 15392 / SEBR 4228</strain>
    </source>
</reference>
<keyword evidence="16" id="KW-1185">Reference proteome</keyword>
<dbReference type="eggNOG" id="COG1468">
    <property type="taxonomic scope" value="Bacteria"/>
</dbReference>
<evidence type="ECO:0000256" key="6">
    <source>
        <dbReference type="ARBA" id="ARBA00022723"/>
    </source>
</evidence>
<evidence type="ECO:0000256" key="3">
    <source>
        <dbReference type="ARBA" id="ARBA00012768"/>
    </source>
</evidence>
<evidence type="ECO:0000313" key="15">
    <source>
        <dbReference type="EMBL" id="ADK80206.1"/>
    </source>
</evidence>
<evidence type="ECO:0000256" key="1">
    <source>
        <dbReference type="ARBA" id="ARBA00001966"/>
    </source>
</evidence>
<comment type="cofactor">
    <cofactor evidence="13">
        <name>iron-sulfur cluster</name>
        <dbReference type="ChEBI" id="CHEBI:30408"/>
    </cofactor>
</comment>
<dbReference type="InterPro" id="IPR013343">
    <property type="entry name" value="CRISPR-assoc_prot_Cas4"/>
</dbReference>
<dbReference type="GO" id="GO:0051536">
    <property type="term" value="F:iron-sulfur cluster binding"/>
    <property type="evidence" value="ECO:0007669"/>
    <property type="project" value="UniProtKB-KW"/>
</dbReference>
<dbReference type="HOGENOM" id="CLU_102055_1_1_12"/>
<evidence type="ECO:0000256" key="5">
    <source>
        <dbReference type="ARBA" id="ARBA00022722"/>
    </source>
</evidence>
<keyword evidence="11 13" id="KW-0051">Antiviral defense</keyword>
<dbReference type="InterPro" id="IPR022765">
    <property type="entry name" value="Dna2/Cas4_DUF83"/>
</dbReference>
<evidence type="ECO:0000256" key="10">
    <source>
        <dbReference type="ARBA" id="ARBA00023014"/>
    </source>
</evidence>
<evidence type="ECO:0000256" key="8">
    <source>
        <dbReference type="ARBA" id="ARBA00022839"/>
    </source>
</evidence>
<dbReference type="AlphaFoldDB" id="E1R0V7"/>
<evidence type="ECO:0000256" key="9">
    <source>
        <dbReference type="ARBA" id="ARBA00023004"/>
    </source>
</evidence>
<dbReference type="InterPro" id="IPR011604">
    <property type="entry name" value="PDDEXK-like_dom_sf"/>
</dbReference>
<keyword evidence="7 13" id="KW-0378">Hydrolase</keyword>
<dbReference type="EMBL" id="CP002116">
    <property type="protein sequence ID" value="ADK80206.1"/>
    <property type="molecule type" value="Genomic_DNA"/>
</dbReference>
<evidence type="ECO:0000256" key="4">
    <source>
        <dbReference type="ARBA" id="ARBA00020049"/>
    </source>
</evidence>
<comment type="cofactor">
    <cofactor evidence="13">
        <name>Mg(2+)</name>
        <dbReference type="ChEBI" id="CHEBI:18420"/>
    </cofactor>
    <cofactor evidence="13">
        <name>Mn(2+)</name>
        <dbReference type="ChEBI" id="CHEBI:29035"/>
    </cofactor>
    <text evidence="13">Mg(2+) or Mn(2+) required for ssDNA cleavage activity.</text>
</comment>